<feature type="region of interest" description="Disordered" evidence="1">
    <location>
        <begin position="1"/>
        <end position="28"/>
    </location>
</feature>
<evidence type="ECO:0000313" key="3">
    <source>
        <dbReference type="Proteomes" id="UP000239709"/>
    </source>
</evidence>
<name>A0A2S0MFB7_9BURK</name>
<gene>
    <name evidence="2" type="ORF">C6570_10425</name>
</gene>
<dbReference type="OrthoDB" id="282393at2"/>
<dbReference type="Proteomes" id="UP000239709">
    <property type="component" value="Chromosome"/>
</dbReference>
<accession>A0A2S0MFB7</accession>
<organism evidence="2 3">
    <name type="scientific">Ottowia oryzae</name>
    <dbReference type="NCBI Taxonomy" id="2109914"/>
    <lineage>
        <taxon>Bacteria</taxon>
        <taxon>Pseudomonadati</taxon>
        <taxon>Pseudomonadota</taxon>
        <taxon>Betaproteobacteria</taxon>
        <taxon>Burkholderiales</taxon>
        <taxon>Comamonadaceae</taxon>
        <taxon>Ottowia</taxon>
    </lineage>
</organism>
<dbReference type="RefSeq" id="WP_106703147.1">
    <property type="nucleotide sequence ID" value="NZ_CP027666.1"/>
</dbReference>
<evidence type="ECO:0008006" key="4">
    <source>
        <dbReference type="Google" id="ProtNLM"/>
    </source>
</evidence>
<proteinExistence type="predicted"/>
<evidence type="ECO:0000313" key="2">
    <source>
        <dbReference type="EMBL" id="AVO34595.1"/>
    </source>
</evidence>
<dbReference type="AlphaFoldDB" id="A0A2S0MFB7"/>
<sequence>MTDPKTTPAAPEAPAPLQQPSQDPRLVAQVPMDADTASREVKSVGVGGGVVAGVAAGAAVGTLVGGPLGAVVGGTAGAIVGALGGYAAVDATDPDYSYWRDNFRTQPGFVGDYNFEDDYSPAYRLGYQGRTRYAGKTWQDAEADLQRDWEALKGQSRLSWDQAKAAGRSAWERERG</sequence>
<protein>
    <recommendedName>
        <fullName evidence="4">Glycine zipper domain-containing protein</fullName>
    </recommendedName>
</protein>
<dbReference type="KEGG" id="otk:C6570_10425"/>
<dbReference type="EMBL" id="CP027666">
    <property type="protein sequence ID" value="AVO34595.1"/>
    <property type="molecule type" value="Genomic_DNA"/>
</dbReference>
<keyword evidence="3" id="KW-1185">Reference proteome</keyword>
<evidence type="ECO:0000256" key="1">
    <source>
        <dbReference type="SAM" id="MobiDB-lite"/>
    </source>
</evidence>
<reference evidence="2 3" key="1">
    <citation type="submission" date="2018-03" db="EMBL/GenBank/DDBJ databases">
        <title>Genome sequencing of Ottowia sp.</title>
        <authorList>
            <person name="Kim S.-J."/>
            <person name="Heo J."/>
            <person name="Kwon S.-W."/>
        </authorList>
    </citation>
    <scope>NUCLEOTIDE SEQUENCE [LARGE SCALE GENOMIC DNA]</scope>
    <source>
        <strain evidence="2 3">KADR8-3</strain>
    </source>
</reference>